<protein>
    <recommendedName>
        <fullName evidence="1">HTH cro/C1-type domain-containing protein</fullName>
    </recommendedName>
</protein>
<gene>
    <name evidence="2" type="ORF">CDN99_23120</name>
</gene>
<sequence length="270" mass="29734">MTCEVIAASGPAASIRRMSQAFALLPELRRERRLSQLELSMRVGVSQRHLSCIETGRARPSREMLIALLDALEAPLPRRNEALLSAGYAPHYPRRSLDDPDMAEVRQALRHLLDAHDPAPALVLDGGWNLVMANRGAHRLMTLLGADADAMLRPGFNLLRACLEPGGLRTLCENEDEVCAALWSRAQHEAAHFPELKPLLEDLRPHVPTRVPQHAHTPLLHTRLRSSAGLLSLFSAFTSFGSPLDVTLASLRVEHFFPADAATRRALADA</sequence>
<dbReference type="InterPro" id="IPR041413">
    <property type="entry name" value="MLTR_LBD"/>
</dbReference>
<dbReference type="PANTHER" id="PTHR35010">
    <property type="entry name" value="BLL4672 PROTEIN-RELATED"/>
    <property type="match status" value="1"/>
</dbReference>
<dbReference type="Gene3D" id="3.30.450.180">
    <property type="match status" value="1"/>
</dbReference>
<comment type="caution">
    <text evidence="2">The sequence shown here is derived from an EMBL/GenBank/DDBJ whole genome shotgun (WGS) entry which is preliminary data.</text>
</comment>
<name>A0A246IY41_9BURK</name>
<evidence type="ECO:0000313" key="2">
    <source>
        <dbReference type="EMBL" id="OWQ85100.1"/>
    </source>
</evidence>
<organism evidence="2 3">
    <name type="scientific">Roseateles aquatilis</name>
    <dbReference type="NCBI Taxonomy" id="431061"/>
    <lineage>
        <taxon>Bacteria</taxon>
        <taxon>Pseudomonadati</taxon>
        <taxon>Pseudomonadota</taxon>
        <taxon>Betaproteobacteria</taxon>
        <taxon>Burkholderiales</taxon>
        <taxon>Sphaerotilaceae</taxon>
        <taxon>Roseateles</taxon>
    </lineage>
</organism>
<dbReference type="SUPFAM" id="SSF47413">
    <property type="entry name" value="lambda repressor-like DNA-binding domains"/>
    <property type="match status" value="1"/>
</dbReference>
<feature type="domain" description="HTH cro/C1-type" evidence="1">
    <location>
        <begin position="27"/>
        <end position="79"/>
    </location>
</feature>
<dbReference type="PROSITE" id="PS50943">
    <property type="entry name" value="HTH_CROC1"/>
    <property type="match status" value="1"/>
</dbReference>
<dbReference type="InterPro" id="IPR001387">
    <property type="entry name" value="Cro/C1-type_HTH"/>
</dbReference>
<evidence type="ECO:0000313" key="3">
    <source>
        <dbReference type="Proteomes" id="UP000197468"/>
    </source>
</evidence>
<dbReference type="AlphaFoldDB" id="A0A246IY41"/>
<proteinExistence type="predicted"/>
<accession>A0A246IY41</accession>
<dbReference type="Gene3D" id="1.10.260.40">
    <property type="entry name" value="lambda repressor-like DNA-binding domains"/>
    <property type="match status" value="1"/>
</dbReference>
<evidence type="ECO:0000259" key="1">
    <source>
        <dbReference type="PROSITE" id="PS50943"/>
    </source>
</evidence>
<dbReference type="EMBL" id="NIOF01000014">
    <property type="protein sequence ID" value="OWQ85100.1"/>
    <property type="molecule type" value="Genomic_DNA"/>
</dbReference>
<dbReference type="Pfam" id="PF17765">
    <property type="entry name" value="MLTR_LBD"/>
    <property type="match status" value="1"/>
</dbReference>
<dbReference type="GO" id="GO:0003677">
    <property type="term" value="F:DNA binding"/>
    <property type="evidence" value="ECO:0007669"/>
    <property type="project" value="InterPro"/>
</dbReference>
<dbReference type="Pfam" id="PF13560">
    <property type="entry name" value="HTH_31"/>
    <property type="match status" value="1"/>
</dbReference>
<dbReference type="Proteomes" id="UP000197468">
    <property type="component" value="Unassembled WGS sequence"/>
</dbReference>
<dbReference type="CDD" id="cd00093">
    <property type="entry name" value="HTH_XRE"/>
    <property type="match status" value="1"/>
</dbReference>
<dbReference type="InterPro" id="IPR010982">
    <property type="entry name" value="Lambda_DNA-bd_dom_sf"/>
</dbReference>
<keyword evidence="3" id="KW-1185">Reference proteome</keyword>
<dbReference type="SMART" id="SM00530">
    <property type="entry name" value="HTH_XRE"/>
    <property type="match status" value="1"/>
</dbReference>
<reference evidence="2 3" key="1">
    <citation type="journal article" date="2008" name="Int. J. Syst. Evol. Microbiol.">
        <title>Description of Roseateles aquatilis sp. nov. and Roseateles terrae sp. nov., in the class Betaproteobacteria, and emended description of the genus Roseateles.</title>
        <authorList>
            <person name="Gomila M."/>
            <person name="Bowien B."/>
            <person name="Falsen E."/>
            <person name="Moore E.R."/>
            <person name="Lalucat J."/>
        </authorList>
    </citation>
    <scope>NUCLEOTIDE SEQUENCE [LARGE SCALE GENOMIC DNA]</scope>
    <source>
        <strain evidence="2 3">CCUG 48205</strain>
    </source>
</reference>
<dbReference type="OrthoDB" id="2959414at2"/>
<dbReference type="PANTHER" id="PTHR35010:SF4">
    <property type="entry name" value="BLL5781 PROTEIN"/>
    <property type="match status" value="1"/>
</dbReference>